<feature type="transmembrane region" description="Helical" evidence="1">
    <location>
        <begin position="93"/>
        <end position="116"/>
    </location>
</feature>
<keyword evidence="1" id="KW-0472">Membrane</keyword>
<organism evidence="2 3">
    <name type="scientific">Arthrobacter citreus</name>
    <dbReference type="NCBI Taxonomy" id="1670"/>
    <lineage>
        <taxon>Bacteria</taxon>
        <taxon>Bacillati</taxon>
        <taxon>Actinomycetota</taxon>
        <taxon>Actinomycetes</taxon>
        <taxon>Micrococcales</taxon>
        <taxon>Micrococcaceae</taxon>
        <taxon>Arthrobacter</taxon>
    </lineage>
</organism>
<evidence type="ECO:0000313" key="3">
    <source>
        <dbReference type="Proteomes" id="UP001448858"/>
    </source>
</evidence>
<evidence type="ECO:0000313" key="2">
    <source>
        <dbReference type="EMBL" id="WZP15472.1"/>
    </source>
</evidence>
<dbReference type="RefSeq" id="WP_342023132.1">
    <property type="nucleotide sequence ID" value="NZ_CP151657.1"/>
</dbReference>
<reference evidence="2 3" key="1">
    <citation type="submission" date="2024-04" db="EMBL/GenBank/DDBJ databases">
        <title>Arthrobacter sp. from Plains bison fecal sample.</title>
        <authorList>
            <person name="Ruzzini A."/>
        </authorList>
    </citation>
    <scope>NUCLEOTIDE SEQUENCE [LARGE SCALE GENOMIC DNA]</scope>
    <source>
        <strain evidence="2 3">EINP1</strain>
    </source>
</reference>
<gene>
    <name evidence="2" type="ORF">AAE021_15140</name>
</gene>
<feature type="transmembrane region" description="Helical" evidence="1">
    <location>
        <begin position="31"/>
        <end position="52"/>
    </location>
</feature>
<feature type="transmembrane region" description="Helical" evidence="1">
    <location>
        <begin position="64"/>
        <end position="87"/>
    </location>
</feature>
<keyword evidence="1" id="KW-1133">Transmembrane helix</keyword>
<protein>
    <submittedName>
        <fullName evidence="2">Uncharacterized protein</fullName>
    </submittedName>
</protein>
<feature type="transmembrane region" description="Helical" evidence="1">
    <location>
        <begin position="205"/>
        <end position="224"/>
    </location>
</feature>
<dbReference type="Proteomes" id="UP001448858">
    <property type="component" value="Chromosome"/>
</dbReference>
<proteinExistence type="predicted"/>
<keyword evidence="1" id="KW-0812">Transmembrane</keyword>
<keyword evidence="3" id="KW-1185">Reference proteome</keyword>
<evidence type="ECO:0000256" key="1">
    <source>
        <dbReference type="SAM" id="Phobius"/>
    </source>
</evidence>
<feature type="transmembrane region" description="Helical" evidence="1">
    <location>
        <begin position="174"/>
        <end position="193"/>
    </location>
</feature>
<accession>A0ABZ2ZTI0</accession>
<name>A0ABZ2ZTI0_9MICC</name>
<dbReference type="EMBL" id="CP151657">
    <property type="protein sequence ID" value="WZP15472.1"/>
    <property type="molecule type" value="Genomic_DNA"/>
</dbReference>
<sequence>MTLQWAALGAALFFALLRVPAAIRGDNRGMFYALIFLSAAMALSIPYFYLPVDSLLGGVNAANLLLRYLLFAVLLIVGLKAAVAFQAQLAARLIGGPVGMIVLAACAVSVAVLYVLSDLPESSTALAAYWDQDTVHAYGDSARLYQIYVGACLVPSLVGSAAASRLPADIRVSAALLALGLAASVIHSALSLAAINPNIGVWDTVLPYSAVIVVSLGLGIMWNARRIAKRRPKPGLLARAYASR</sequence>